<dbReference type="AlphaFoldDB" id="A0A6B9L518"/>
<organism evidence="1">
    <name type="scientific">Glaesserella parasuis</name>
    <name type="common">Haemophilus parasuis</name>
    <dbReference type="NCBI Taxonomy" id="738"/>
    <lineage>
        <taxon>Bacteria</taxon>
        <taxon>Pseudomonadati</taxon>
        <taxon>Pseudomonadota</taxon>
        <taxon>Gammaproteobacteria</taxon>
        <taxon>Pasteurellales</taxon>
        <taxon>Pasteurellaceae</taxon>
        <taxon>Glaesserella</taxon>
    </lineage>
</organism>
<dbReference type="RefSeq" id="WP_042906591.1">
    <property type="nucleotide sequence ID" value="NZ_JBMMEZ010000003.1"/>
</dbReference>
<reference evidence="1" key="1">
    <citation type="submission" date="2019-12" db="EMBL/GenBank/DDBJ databases">
        <authorList>
            <person name="Hu G.-Z."/>
            <person name="Sun H.-R."/>
        </authorList>
    </citation>
    <scope>NUCLEOTIDE SEQUENCE</scope>
    <source>
        <strain evidence="1">YHP170504</strain>
    </source>
</reference>
<sequence>MAVGTKNTQSATLGGSWYKKYTKCRPRWQLVQKTYKVLPLATVGAKNIQSVALGDSWYKKYTKCHPRWQLVQKIHKVPPRWQLIQKTYKVSPLATVGAIFNQNKRGKL</sequence>
<accession>A0A6B9L518</accession>
<dbReference type="EMBL" id="MN844034">
    <property type="protein sequence ID" value="QHB36447.1"/>
    <property type="molecule type" value="Genomic_DNA"/>
</dbReference>
<name>A0A6B9L518_GLAPU</name>
<evidence type="ECO:0000313" key="1">
    <source>
        <dbReference type="EMBL" id="QHB36447.1"/>
    </source>
</evidence>
<proteinExistence type="predicted"/>
<protein>
    <submittedName>
        <fullName evidence="1">Uncharacterized protein</fullName>
    </submittedName>
</protein>